<dbReference type="EC" id="2.7.7.13" evidence="2"/>
<comment type="caution">
    <text evidence="12">The sequence shown here is derived from an EMBL/GenBank/DDBJ whole genome shotgun (WGS) entry which is preliminary data.</text>
</comment>
<dbReference type="InterPro" id="IPR014710">
    <property type="entry name" value="RmlC-like_jellyroll"/>
</dbReference>
<evidence type="ECO:0000256" key="7">
    <source>
        <dbReference type="ARBA" id="ARBA00047343"/>
    </source>
</evidence>
<evidence type="ECO:0000256" key="2">
    <source>
        <dbReference type="ARBA" id="ARBA00012387"/>
    </source>
</evidence>
<dbReference type="Gene3D" id="3.90.550.10">
    <property type="entry name" value="Spore Coat Polysaccharide Biosynthesis Protein SpsA, Chain A"/>
    <property type="match status" value="1"/>
</dbReference>
<dbReference type="FunFam" id="3.90.550.10:FF:000046">
    <property type="entry name" value="Mannose-1-phosphate guanylyltransferase (GDP)"/>
    <property type="match status" value="1"/>
</dbReference>
<dbReference type="PANTHER" id="PTHR46390:SF1">
    <property type="entry name" value="MANNOSE-1-PHOSPHATE GUANYLYLTRANSFERASE"/>
    <property type="match status" value="1"/>
</dbReference>
<dbReference type="InterPro" id="IPR054566">
    <property type="entry name" value="ManC/GMP-like_b-helix"/>
</dbReference>
<sequence length="471" mass="51372">MIVPVIVSGGVGSRLWPASRQSHPKPFLPLENGRSLLLNTYERAASLESVADVVTITARDSSFKTVDEYEHYDGGPVRNHYLLEPQGRDTAAATAVAAAYVAGAFGDDAIILLLPADHVILDREGFRAAVAKAAQRASEGRIVTFGIEPTGPETGYGYIEVDGENAVRFVEKPDVATAQSYLESGRFLWNSGMFCFAAGSMITAMQDLCPEILEKSRLAIEKGDREEFDDGRIETTLDGETFAGVPKISVDYAVMEKVKNLSVIRADIGWSDVGTWSSLSESFARDADGNSAIGDVAMVGAHNCFVHSENRLVGLVGVDDIAVVDTRDATLVVKKDKAQDVKALFEQLRDAGHEAHASFPKGRRPWGSYTILDEGPGYKVKRIEVRPGGCLSLQSHKHRSEHWTVVQGVAHIVNGDANLVLEANESTYIERGNIHRMENRGKEPMTLIEVQTGGYLGEDDIVRYEDIYGRS</sequence>
<keyword evidence="3 12" id="KW-0808">Transferase</keyword>
<dbReference type="CDD" id="cd02213">
    <property type="entry name" value="cupin_PMI_typeII_C"/>
    <property type="match status" value="1"/>
</dbReference>
<dbReference type="Pfam" id="PF01050">
    <property type="entry name" value="MannoseP_isomer"/>
    <property type="match status" value="1"/>
</dbReference>
<keyword evidence="6" id="KW-0342">GTP-binding</keyword>
<evidence type="ECO:0000256" key="4">
    <source>
        <dbReference type="ARBA" id="ARBA00022695"/>
    </source>
</evidence>
<dbReference type="InterPro" id="IPR011051">
    <property type="entry name" value="RmlC_Cupin_sf"/>
</dbReference>
<dbReference type="InterPro" id="IPR049577">
    <property type="entry name" value="GMPP_N"/>
</dbReference>
<accession>A0AAE3CYJ0</accession>
<dbReference type="CDD" id="cd02509">
    <property type="entry name" value="GDP-M1P_Guanylyltransferase"/>
    <property type="match status" value="1"/>
</dbReference>
<gene>
    <name evidence="12" type="ORF">K1W69_00800</name>
</gene>
<evidence type="ECO:0000256" key="5">
    <source>
        <dbReference type="ARBA" id="ARBA00022741"/>
    </source>
</evidence>
<feature type="domain" description="Mannose-6-phosphate isomerase type II C-terminal" evidence="10">
    <location>
        <begin position="354"/>
        <end position="466"/>
    </location>
</feature>
<evidence type="ECO:0000256" key="8">
    <source>
        <dbReference type="RuleBase" id="RU004190"/>
    </source>
</evidence>
<organism evidence="12 13">
    <name type="scientific">Flavimaribacter sediminis</name>
    <dbReference type="NCBI Taxonomy" id="2865987"/>
    <lineage>
        <taxon>Bacteria</taxon>
        <taxon>Pseudomonadati</taxon>
        <taxon>Pseudomonadota</taxon>
        <taxon>Alphaproteobacteria</taxon>
        <taxon>Hyphomicrobiales</taxon>
        <taxon>Rhizobiaceae</taxon>
        <taxon>Flavimaribacter</taxon>
    </lineage>
</organism>
<keyword evidence="5" id="KW-0547">Nucleotide-binding</keyword>
<keyword evidence="13" id="KW-1185">Reference proteome</keyword>
<dbReference type="SUPFAM" id="SSF53448">
    <property type="entry name" value="Nucleotide-diphospho-sugar transferases"/>
    <property type="match status" value="1"/>
</dbReference>
<evidence type="ECO:0000313" key="13">
    <source>
        <dbReference type="Proteomes" id="UP001196509"/>
    </source>
</evidence>
<keyword evidence="4 12" id="KW-0548">Nucleotidyltransferase</keyword>
<dbReference type="SUPFAM" id="SSF51182">
    <property type="entry name" value="RmlC-like cupins"/>
    <property type="match status" value="1"/>
</dbReference>
<dbReference type="InterPro" id="IPR001538">
    <property type="entry name" value="Man6P_isomerase-2_C"/>
</dbReference>
<dbReference type="Gene3D" id="2.60.120.10">
    <property type="entry name" value="Jelly Rolls"/>
    <property type="match status" value="1"/>
</dbReference>
<feature type="domain" description="MannoseP isomerase/GMP-like beta-helix" evidence="11">
    <location>
        <begin position="296"/>
        <end position="348"/>
    </location>
</feature>
<dbReference type="InterPro" id="IPR005835">
    <property type="entry name" value="NTP_transferase_dom"/>
</dbReference>
<evidence type="ECO:0000259" key="10">
    <source>
        <dbReference type="Pfam" id="PF01050"/>
    </source>
</evidence>
<evidence type="ECO:0000256" key="1">
    <source>
        <dbReference type="ARBA" id="ARBA00006115"/>
    </source>
</evidence>
<dbReference type="PANTHER" id="PTHR46390">
    <property type="entry name" value="MANNOSE-1-PHOSPHATE GUANYLYLTRANSFERASE"/>
    <property type="match status" value="1"/>
</dbReference>
<dbReference type="InterPro" id="IPR006375">
    <property type="entry name" value="Man1P_GuaTrfase/Man6P_Isoase"/>
</dbReference>
<dbReference type="AlphaFoldDB" id="A0AAE3CYJ0"/>
<dbReference type="InterPro" id="IPR051161">
    <property type="entry name" value="Mannose-6P_isomerase_type2"/>
</dbReference>
<dbReference type="Proteomes" id="UP001196509">
    <property type="component" value="Unassembled WGS sequence"/>
</dbReference>
<evidence type="ECO:0000259" key="11">
    <source>
        <dbReference type="Pfam" id="PF22640"/>
    </source>
</evidence>
<dbReference type="GO" id="GO:0000271">
    <property type="term" value="P:polysaccharide biosynthetic process"/>
    <property type="evidence" value="ECO:0007669"/>
    <property type="project" value="InterPro"/>
</dbReference>
<evidence type="ECO:0000313" key="12">
    <source>
        <dbReference type="EMBL" id="MBW8635709.1"/>
    </source>
</evidence>
<proteinExistence type="inferred from homology"/>
<dbReference type="RefSeq" id="WP_220226432.1">
    <property type="nucleotide sequence ID" value="NZ_JAICBX010000001.1"/>
</dbReference>
<comment type="catalytic activity">
    <reaction evidence="7">
        <text>alpha-D-mannose 1-phosphate + GTP + H(+) = GDP-alpha-D-mannose + diphosphate</text>
        <dbReference type="Rhea" id="RHEA:15229"/>
        <dbReference type="ChEBI" id="CHEBI:15378"/>
        <dbReference type="ChEBI" id="CHEBI:33019"/>
        <dbReference type="ChEBI" id="CHEBI:37565"/>
        <dbReference type="ChEBI" id="CHEBI:57527"/>
        <dbReference type="ChEBI" id="CHEBI:58409"/>
        <dbReference type="EC" id="2.7.7.13"/>
    </reaction>
</comment>
<evidence type="ECO:0000259" key="9">
    <source>
        <dbReference type="Pfam" id="PF00483"/>
    </source>
</evidence>
<evidence type="ECO:0000256" key="3">
    <source>
        <dbReference type="ARBA" id="ARBA00022679"/>
    </source>
</evidence>
<dbReference type="GO" id="GO:0009298">
    <property type="term" value="P:GDP-mannose biosynthetic process"/>
    <property type="evidence" value="ECO:0007669"/>
    <property type="project" value="TreeGrafter"/>
</dbReference>
<feature type="domain" description="Nucleotidyl transferase" evidence="9">
    <location>
        <begin position="4"/>
        <end position="287"/>
    </location>
</feature>
<comment type="similarity">
    <text evidence="1 8">Belongs to the mannose-6-phosphate isomerase type 2 family.</text>
</comment>
<reference evidence="12" key="1">
    <citation type="submission" date="2021-08" db="EMBL/GenBank/DDBJ databases">
        <title>Hoeflea bacterium WL0058 sp. nov., isolated from the sediment.</title>
        <authorList>
            <person name="Wang L."/>
            <person name="Zhang D."/>
        </authorList>
    </citation>
    <scope>NUCLEOTIDE SEQUENCE</scope>
    <source>
        <strain evidence="12">WL0058</strain>
    </source>
</reference>
<dbReference type="GO" id="GO:0005525">
    <property type="term" value="F:GTP binding"/>
    <property type="evidence" value="ECO:0007669"/>
    <property type="project" value="UniProtKB-KW"/>
</dbReference>
<dbReference type="Pfam" id="PF00483">
    <property type="entry name" value="NTP_transferase"/>
    <property type="match status" value="1"/>
</dbReference>
<dbReference type="InterPro" id="IPR029044">
    <property type="entry name" value="Nucleotide-diphossugar_trans"/>
</dbReference>
<dbReference type="Pfam" id="PF22640">
    <property type="entry name" value="ManC_GMP_beta-helix"/>
    <property type="match status" value="1"/>
</dbReference>
<dbReference type="GO" id="GO:0004475">
    <property type="term" value="F:mannose-1-phosphate guanylyltransferase (GTP) activity"/>
    <property type="evidence" value="ECO:0007669"/>
    <property type="project" value="UniProtKB-EC"/>
</dbReference>
<dbReference type="GO" id="GO:0016853">
    <property type="term" value="F:isomerase activity"/>
    <property type="evidence" value="ECO:0007669"/>
    <property type="project" value="UniProtKB-KW"/>
</dbReference>
<dbReference type="NCBIfam" id="TIGR01479">
    <property type="entry name" value="GMP_PMI"/>
    <property type="match status" value="1"/>
</dbReference>
<name>A0AAE3CYJ0_9HYPH</name>
<protein>
    <recommendedName>
        <fullName evidence="2">mannose-1-phosphate guanylyltransferase</fullName>
        <ecNumber evidence="2">2.7.7.13</ecNumber>
    </recommendedName>
</protein>
<evidence type="ECO:0000256" key="6">
    <source>
        <dbReference type="ARBA" id="ARBA00023134"/>
    </source>
</evidence>
<keyword evidence="12" id="KW-0413">Isomerase</keyword>
<dbReference type="EMBL" id="JAICBX010000001">
    <property type="protein sequence ID" value="MBW8635709.1"/>
    <property type="molecule type" value="Genomic_DNA"/>
</dbReference>